<dbReference type="AlphaFoldDB" id="A0A1D8ISF1"/>
<protein>
    <recommendedName>
        <fullName evidence="10">dITP/XTP pyrophosphatase</fullName>
        <ecNumber evidence="10">3.6.1.66</ecNumber>
    </recommendedName>
    <alternativeName>
        <fullName evidence="10">Non-canonical purine NTP pyrophosphatase</fullName>
    </alternativeName>
    <alternativeName>
        <fullName evidence="10">Non-standard purine NTP pyrophosphatase</fullName>
    </alternativeName>
    <alternativeName>
        <fullName evidence="10">Nucleoside-triphosphate diphosphatase</fullName>
    </alternativeName>
    <alternativeName>
        <fullName evidence="10">Nucleoside-triphosphate pyrophosphatase</fullName>
        <shortName evidence="10">NTPase</shortName>
    </alternativeName>
</protein>
<comment type="cofactor">
    <cofactor evidence="10">
        <name>Mg(2+)</name>
        <dbReference type="ChEBI" id="CHEBI:18420"/>
    </cofactor>
    <text evidence="10">Binds 1 Mg(2+) ion per subunit.</text>
</comment>
<comment type="catalytic activity">
    <reaction evidence="10">
        <text>ITP + H2O = IMP + diphosphate + H(+)</text>
        <dbReference type="Rhea" id="RHEA:29399"/>
        <dbReference type="ChEBI" id="CHEBI:15377"/>
        <dbReference type="ChEBI" id="CHEBI:15378"/>
        <dbReference type="ChEBI" id="CHEBI:33019"/>
        <dbReference type="ChEBI" id="CHEBI:58053"/>
        <dbReference type="ChEBI" id="CHEBI:61402"/>
        <dbReference type="EC" id="3.6.1.66"/>
    </reaction>
</comment>
<evidence type="ECO:0000256" key="7">
    <source>
        <dbReference type="ARBA" id="ARBA00023080"/>
    </source>
</evidence>
<dbReference type="EC" id="3.6.1.66" evidence="10"/>
<comment type="subunit">
    <text evidence="2 10">Homodimer.</text>
</comment>
<feature type="binding site" evidence="10">
    <location>
        <begin position="185"/>
        <end position="186"/>
    </location>
    <ligand>
        <name>substrate</name>
    </ligand>
</feature>
<dbReference type="InterPro" id="IPR020922">
    <property type="entry name" value="dITP/XTP_pyrophosphatase"/>
</dbReference>
<dbReference type="Proteomes" id="UP000095401">
    <property type="component" value="Chromosome"/>
</dbReference>
<dbReference type="NCBIfam" id="TIGR00042">
    <property type="entry name" value="RdgB/HAM1 family non-canonical purine NTP pyrophosphatase"/>
    <property type="match status" value="1"/>
</dbReference>
<evidence type="ECO:0000256" key="11">
    <source>
        <dbReference type="RuleBase" id="RU003781"/>
    </source>
</evidence>
<evidence type="ECO:0000256" key="2">
    <source>
        <dbReference type="ARBA" id="ARBA00011738"/>
    </source>
</evidence>
<dbReference type="GO" id="GO:0005829">
    <property type="term" value="C:cytosol"/>
    <property type="evidence" value="ECO:0007669"/>
    <property type="project" value="TreeGrafter"/>
</dbReference>
<dbReference type="GO" id="GO:0009146">
    <property type="term" value="P:purine nucleoside triphosphate catabolic process"/>
    <property type="evidence" value="ECO:0007669"/>
    <property type="project" value="UniProtKB-UniRule"/>
</dbReference>
<dbReference type="PANTHER" id="PTHR11067:SF9">
    <property type="entry name" value="INOSINE TRIPHOSPHATE PYROPHOSPHATASE"/>
    <property type="match status" value="1"/>
</dbReference>
<evidence type="ECO:0000256" key="8">
    <source>
        <dbReference type="ARBA" id="ARBA00051875"/>
    </source>
</evidence>
<feature type="binding site" evidence="10">
    <location>
        <position position="180"/>
    </location>
    <ligand>
        <name>substrate</name>
    </ligand>
</feature>
<evidence type="ECO:0000256" key="9">
    <source>
        <dbReference type="ARBA" id="ARBA00052017"/>
    </source>
</evidence>
<evidence type="ECO:0000313" key="12">
    <source>
        <dbReference type="EMBL" id="AOU99432.1"/>
    </source>
</evidence>
<sequence length="200" mass="20614">MQGIERIVLATGNPGKVRELDALLAGCGVRVLAQADFDVPEADETGLSFVENALIKARNAALHTGLPAIADDSGLEVDVLGGAPGIHSARYAGPTADDATNNHKLLAALHDHPAAARAARFRCAMVFLRHASDASPLIAQAAWEGHILTAPAGAGGFGYDPLFFVPTAGCSAAELDPVEKNRISHRGQAVRALLSALTGA</sequence>
<evidence type="ECO:0000256" key="1">
    <source>
        <dbReference type="ARBA" id="ARBA00008023"/>
    </source>
</evidence>
<dbReference type="GO" id="GO:0017111">
    <property type="term" value="F:ribonucleoside triphosphate phosphatase activity"/>
    <property type="evidence" value="ECO:0007669"/>
    <property type="project" value="InterPro"/>
</dbReference>
<evidence type="ECO:0000256" key="6">
    <source>
        <dbReference type="ARBA" id="ARBA00022842"/>
    </source>
</evidence>
<dbReference type="GO" id="GO:0036222">
    <property type="term" value="F:XTP diphosphatase activity"/>
    <property type="evidence" value="ECO:0007669"/>
    <property type="project" value="UniProtKB-UniRule"/>
</dbReference>
<evidence type="ECO:0000256" key="4">
    <source>
        <dbReference type="ARBA" id="ARBA00022741"/>
    </source>
</evidence>
<dbReference type="EMBL" id="CP017415">
    <property type="protein sequence ID" value="AOU99432.1"/>
    <property type="molecule type" value="Genomic_DNA"/>
</dbReference>
<accession>A0A1D8ISF1</accession>
<dbReference type="GO" id="GO:0046872">
    <property type="term" value="F:metal ion binding"/>
    <property type="evidence" value="ECO:0007669"/>
    <property type="project" value="UniProtKB-KW"/>
</dbReference>
<keyword evidence="4 10" id="KW-0547">Nucleotide-binding</keyword>
<comment type="similarity">
    <text evidence="1 10 11">Belongs to the HAM1 NTPase family.</text>
</comment>
<dbReference type="InterPro" id="IPR002637">
    <property type="entry name" value="RdgB/HAM1"/>
</dbReference>
<reference evidence="13" key="1">
    <citation type="submission" date="2016-09" db="EMBL/GenBank/DDBJ databases">
        <title>Acidihalobacter prosperus F5.</title>
        <authorList>
            <person name="Khaleque H.N."/>
            <person name="Ramsay J.P."/>
            <person name="Kaksonen A.H."/>
            <person name="Boxall N.J."/>
            <person name="Watkin E.L.J."/>
        </authorList>
    </citation>
    <scope>NUCLEOTIDE SEQUENCE [LARGE SCALE GENOMIC DNA]</scope>
    <source>
        <strain evidence="13">F5</strain>
    </source>
</reference>
<comment type="catalytic activity">
    <reaction evidence="9 10">
        <text>XTP + H2O = XMP + diphosphate + H(+)</text>
        <dbReference type="Rhea" id="RHEA:28610"/>
        <dbReference type="ChEBI" id="CHEBI:15377"/>
        <dbReference type="ChEBI" id="CHEBI:15378"/>
        <dbReference type="ChEBI" id="CHEBI:33019"/>
        <dbReference type="ChEBI" id="CHEBI:57464"/>
        <dbReference type="ChEBI" id="CHEBI:61314"/>
        <dbReference type="EC" id="3.6.1.66"/>
    </reaction>
</comment>
<feature type="binding site" evidence="10">
    <location>
        <position position="43"/>
    </location>
    <ligand>
        <name>Mg(2+)</name>
        <dbReference type="ChEBI" id="CHEBI:18420"/>
    </ligand>
</feature>
<dbReference type="CDD" id="cd00515">
    <property type="entry name" value="HAM1"/>
    <property type="match status" value="1"/>
</dbReference>
<dbReference type="FunFam" id="3.90.950.10:FF:000001">
    <property type="entry name" value="dITP/XTP pyrophosphatase"/>
    <property type="match status" value="1"/>
</dbReference>
<gene>
    <name evidence="12" type="ORF">BI364_00285</name>
</gene>
<feature type="binding site" evidence="10">
    <location>
        <begin position="11"/>
        <end position="16"/>
    </location>
    <ligand>
        <name>substrate</name>
    </ligand>
</feature>
<dbReference type="InterPro" id="IPR029001">
    <property type="entry name" value="ITPase-like_fam"/>
</dbReference>
<dbReference type="PANTHER" id="PTHR11067">
    <property type="entry name" value="INOSINE TRIPHOSPHATE PYROPHOSPHATASE/HAM1 PROTEIN"/>
    <property type="match status" value="1"/>
</dbReference>
<dbReference type="SUPFAM" id="SSF52972">
    <property type="entry name" value="ITPase-like"/>
    <property type="match status" value="1"/>
</dbReference>
<evidence type="ECO:0000256" key="3">
    <source>
        <dbReference type="ARBA" id="ARBA00022723"/>
    </source>
</evidence>
<dbReference type="Pfam" id="PF01725">
    <property type="entry name" value="Ham1p_like"/>
    <property type="match status" value="1"/>
</dbReference>
<dbReference type="RefSeq" id="WP_070079780.1">
    <property type="nucleotide sequence ID" value="NZ_CP017415.1"/>
</dbReference>
<dbReference type="GO" id="GO:0000166">
    <property type="term" value="F:nucleotide binding"/>
    <property type="evidence" value="ECO:0007669"/>
    <property type="project" value="UniProtKB-KW"/>
</dbReference>
<dbReference type="HAMAP" id="MF_01405">
    <property type="entry name" value="Non_canon_purine_NTPase"/>
    <property type="match status" value="1"/>
</dbReference>
<keyword evidence="7 10" id="KW-0546">Nucleotide metabolism</keyword>
<name>A0A1D8ISF1_9GAMM</name>
<keyword evidence="13" id="KW-1185">Reference proteome</keyword>
<feature type="binding site" evidence="10">
    <location>
        <position position="73"/>
    </location>
    <ligand>
        <name>substrate</name>
    </ligand>
</feature>
<evidence type="ECO:0000256" key="10">
    <source>
        <dbReference type="HAMAP-Rule" id="MF_01405"/>
    </source>
</evidence>
<feature type="binding site" evidence="10">
    <location>
        <begin position="157"/>
        <end position="160"/>
    </location>
    <ligand>
        <name>substrate</name>
    </ligand>
</feature>
<organism evidence="12 13">
    <name type="scientific">Acidihalobacter yilgarnensis</name>
    <dbReference type="NCBI Taxonomy" id="2819280"/>
    <lineage>
        <taxon>Bacteria</taxon>
        <taxon>Pseudomonadati</taxon>
        <taxon>Pseudomonadota</taxon>
        <taxon>Gammaproteobacteria</taxon>
        <taxon>Chromatiales</taxon>
        <taxon>Ectothiorhodospiraceae</taxon>
        <taxon>Acidihalobacter</taxon>
    </lineage>
</organism>
<keyword evidence="6 10" id="KW-0460">Magnesium</keyword>
<dbReference type="Gene3D" id="3.90.950.10">
    <property type="match status" value="1"/>
</dbReference>
<comment type="function">
    <text evidence="10">Pyrophosphatase that catalyzes the hydrolysis of nucleoside triphosphates to their monophosphate derivatives, with a high preference for the non-canonical purine nucleotides XTP (xanthosine triphosphate), dITP (deoxyinosine triphosphate) and ITP. Seems to function as a house-cleaning enzyme that removes non-canonical purine nucleotides from the nucleotide pool, thus preventing their incorporation into DNA/RNA and avoiding chromosomal lesions.</text>
</comment>
<dbReference type="GO" id="GO:0036220">
    <property type="term" value="F:ITP diphosphatase activity"/>
    <property type="evidence" value="ECO:0007669"/>
    <property type="project" value="UniProtKB-UniRule"/>
</dbReference>
<evidence type="ECO:0000313" key="13">
    <source>
        <dbReference type="Proteomes" id="UP000095401"/>
    </source>
</evidence>
<evidence type="ECO:0000256" key="5">
    <source>
        <dbReference type="ARBA" id="ARBA00022801"/>
    </source>
</evidence>
<dbReference type="GO" id="GO:0035870">
    <property type="term" value="F:dITP diphosphatase activity"/>
    <property type="evidence" value="ECO:0007669"/>
    <property type="project" value="UniProtKB-UniRule"/>
</dbReference>
<feature type="binding site" evidence="10">
    <location>
        <position position="72"/>
    </location>
    <ligand>
        <name>Mg(2+)</name>
        <dbReference type="ChEBI" id="CHEBI:18420"/>
    </ligand>
</feature>
<keyword evidence="3 10" id="KW-0479">Metal-binding</keyword>
<proteinExistence type="inferred from homology"/>
<feature type="active site" description="Proton acceptor" evidence="10">
    <location>
        <position position="72"/>
    </location>
</feature>
<keyword evidence="5 10" id="KW-0378">Hydrolase</keyword>
<dbReference type="GO" id="GO:0009117">
    <property type="term" value="P:nucleotide metabolic process"/>
    <property type="evidence" value="ECO:0007669"/>
    <property type="project" value="UniProtKB-KW"/>
</dbReference>
<comment type="catalytic activity">
    <reaction evidence="8 10">
        <text>dITP + H2O = dIMP + diphosphate + H(+)</text>
        <dbReference type="Rhea" id="RHEA:28342"/>
        <dbReference type="ChEBI" id="CHEBI:15377"/>
        <dbReference type="ChEBI" id="CHEBI:15378"/>
        <dbReference type="ChEBI" id="CHEBI:33019"/>
        <dbReference type="ChEBI" id="CHEBI:61194"/>
        <dbReference type="ChEBI" id="CHEBI:61382"/>
        <dbReference type="EC" id="3.6.1.66"/>
    </reaction>
</comment>
<dbReference type="KEGG" id="aprs:BI364_00285"/>